<dbReference type="PANTHER" id="PTHR22894:SF4">
    <property type="entry name" value="E3 UBIQUITIN-PROTEIN LIGASE RNF170-LIKE ISOFORM X1"/>
    <property type="match status" value="1"/>
</dbReference>
<keyword evidence="3" id="KW-0862">Zinc</keyword>
<dbReference type="EMBL" id="OZ034813">
    <property type="protein sequence ID" value="CAL1353773.1"/>
    <property type="molecule type" value="Genomic_DNA"/>
</dbReference>
<accession>A0AAV2CBA1</accession>
<keyword evidence="1" id="KW-0479">Metal-binding</keyword>
<evidence type="ECO:0000256" key="5">
    <source>
        <dbReference type="SAM" id="Coils"/>
    </source>
</evidence>
<keyword evidence="9" id="KW-1185">Reference proteome</keyword>
<organism evidence="8 9">
    <name type="scientific">Linum trigynum</name>
    <dbReference type="NCBI Taxonomy" id="586398"/>
    <lineage>
        <taxon>Eukaryota</taxon>
        <taxon>Viridiplantae</taxon>
        <taxon>Streptophyta</taxon>
        <taxon>Embryophyta</taxon>
        <taxon>Tracheophyta</taxon>
        <taxon>Spermatophyta</taxon>
        <taxon>Magnoliopsida</taxon>
        <taxon>eudicotyledons</taxon>
        <taxon>Gunneridae</taxon>
        <taxon>Pentapetalae</taxon>
        <taxon>rosids</taxon>
        <taxon>fabids</taxon>
        <taxon>Malpighiales</taxon>
        <taxon>Linaceae</taxon>
        <taxon>Linum</taxon>
    </lineage>
</organism>
<gene>
    <name evidence="8" type="ORF">LTRI10_LOCUS1646</name>
</gene>
<dbReference type="InterPro" id="IPR001841">
    <property type="entry name" value="Znf_RING"/>
</dbReference>
<feature type="coiled-coil region" evidence="5">
    <location>
        <begin position="214"/>
        <end position="241"/>
    </location>
</feature>
<dbReference type="GO" id="GO:0061630">
    <property type="term" value="F:ubiquitin protein ligase activity"/>
    <property type="evidence" value="ECO:0007669"/>
    <property type="project" value="InterPro"/>
</dbReference>
<feature type="compositionally biased region" description="Gly residues" evidence="6">
    <location>
        <begin position="23"/>
        <end position="41"/>
    </location>
</feature>
<feature type="domain" description="RING-type" evidence="7">
    <location>
        <begin position="74"/>
        <end position="117"/>
    </location>
</feature>
<proteinExistence type="predicted"/>
<dbReference type="SUPFAM" id="SSF57850">
    <property type="entry name" value="RING/U-box"/>
    <property type="match status" value="1"/>
</dbReference>
<keyword evidence="5" id="KW-0175">Coiled coil</keyword>
<evidence type="ECO:0000256" key="6">
    <source>
        <dbReference type="SAM" id="MobiDB-lite"/>
    </source>
</evidence>
<sequence>MATGSAQDQADTALLHGNVAVSGGEGGGGGTRIAVEAGGGGRETKADEFVRNPSDGGVGRTAASAAGPPIDDCCPICFGDFSVACKANCCHWYCGGCILQFWNYSAAAKPCKCPMCSSSITKLTPEALLLNQPEQGVKEVLQDVERYNRLYVGGARGLIQKVRESPLFFKRIVMQMMDPDRPEYFLQEARLLAKKEPCDYFEWHDIRAALYKERKRLGEMVSNLQLENADLRAALDRVSKHSVDVGIESKNVISSYEEIVVAIKSIKLRLDQLEAGSSKLK</sequence>
<name>A0AAV2CBA1_9ROSI</name>
<evidence type="ECO:0000256" key="1">
    <source>
        <dbReference type="ARBA" id="ARBA00022723"/>
    </source>
</evidence>
<evidence type="ECO:0000313" key="8">
    <source>
        <dbReference type="EMBL" id="CAL1353773.1"/>
    </source>
</evidence>
<dbReference type="GO" id="GO:0008270">
    <property type="term" value="F:zinc ion binding"/>
    <property type="evidence" value="ECO:0007669"/>
    <property type="project" value="UniProtKB-KW"/>
</dbReference>
<dbReference type="PANTHER" id="PTHR22894">
    <property type="entry name" value="RING-TYPE DOMAIN-CONTAINING PROTEIN"/>
    <property type="match status" value="1"/>
</dbReference>
<dbReference type="Proteomes" id="UP001497516">
    <property type="component" value="Chromosome 1"/>
</dbReference>
<dbReference type="InterPro" id="IPR038896">
    <property type="entry name" value="RNF170"/>
</dbReference>
<dbReference type="Gene3D" id="3.30.40.10">
    <property type="entry name" value="Zinc/RING finger domain, C3HC4 (zinc finger)"/>
    <property type="match status" value="1"/>
</dbReference>
<dbReference type="InterPro" id="IPR017907">
    <property type="entry name" value="Znf_RING_CS"/>
</dbReference>
<dbReference type="PROSITE" id="PS00518">
    <property type="entry name" value="ZF_RING_1"/>
    <property type="match status" value="1"/>
</dbReference>
<feature type="region of interest" description="Disordered" evidence="6">
    <location>
        <begin position="21"/>
        <end position="62"/>
    </location>
</feature>
<keyword evidence="2 4" id="KW-0863">Zinc-finger</keyword>
<evidence type="ECO:0000256" key="3">
    <source>
        <dbReference type="ARBA" id="ARBA00022833"/>
    </source>
</evidence>
<reference evidence="8 9" key="1">
    <citation type="submission" date="2024-04" db="EMBL/GenBank/DDBJ databases">
        <authorList>
            <person name="Fracassetti M."/>
        </authorList>
    </citation>
    <scope>NUCLEOTIDE SEQUENCE [LARGE SCALE GENOMIC DNA]</scope>
</reference>
<evidence type="ECO:0000256" key="4">
    <source>
        <dbReference type="PROSITE-ProRule" id="PRU00175"/>
    </source>
</evidence>
<evidence type="ECO:0000259" key="7">
    <source>
        <dbReference type="PROSITE" id="PS50089"/>
    </source>
</evidence>
<evidence type="ECO:0000256" key="2">
    <source>
        <dbReference type="ARBA" id="ARBA00022771"/>
    </source>
</evidence>
<evidence type="ECO:0000313" key="9">
    <source>
        <dbReference type="Proteomes" id="UP001497516"/>
    </source>
</evidence>
<protein>
    <recommendedName>
        <fullName evidence="7">RING-type domain-containing protein</fullName>
    </recommendedName>
</protein>
<dbReference type="AlphaFoldDB" id="A0AAV2CBA1"/>
<dbReference type="InterPro" id="IPR013083">
    <property type="entry name" value="Znf_RING/FYVE/PHD"/>
</dbReference>
<dbReference type="PROSITE" id="PS50089">
    <property type="entry name" value="ZF_RING_2"/>
    <property type="match status" value="1"/>
</dbReference>